<evidence type="ECO:0000313" key="3">
    <source>
        <dbReference type="Proteomes" id="UP000254893"/>
    </source>
</evidence>
<keyword evidence="1" id="KW-0732">Signal</keyword>
<protein>
    <submittedName>
        <fullName evidence="2">Uncharacterized protein</fullName>
    </submittedName>
</protein>
<reference evidence="2 3" key="1">
    <citation type="submission" date="2018-06" db="EMBL/GenBank/DDBJ databases">
        <authorList>
            <consortium name="Pathogen Informatics"/>
            <person name="Doyle S."/>
        </authorList>
    </citation>
    <scope>NUCLEOTIDE SEQUENCE [LARGE SCALE GENOMIC DNA]</scope>
    <source>
        <strain evidence="2 3">NCTC11388</strain>
    </source>
</reference>
<evidence type="ECO:0000313" key="2">
    <source>
        <dbReference type="EMBL" id="SUI97850.1"/>
    </source>
</evidence>
<organism evidence="2 3">
    <name type="scientific">Sphingobacterium spiritivorum</name>
    <name type="common">Flavobacterium spiritivorum</name>
    <dbReference type="NCBI Taxonomy" id="258"/>
    <lineage>
        <taxon>Bacteria</taxon>
        <taxon>Pseudomonadati</taxon>
        <taxon>Bacteroidota</taxon>
        <taxon>Sphingobacteriia</taxon>
        <taxon>Sphingobacteriales</taxon>
        <taxon>Sphingobacteriaceae</taxon>
        <taxon>Sphingobacterium</taxon>
    </lineage>
</organism>
<feature type="signal peptide" evidence="1">
    <location>
        <begin position="1"/>
        <end position="21"/>
    </location>
</feature>
<dbReference type="RefSeq" id="WP_115168917.1">
    <property type="nucleotide sequence ID" value="NZ_UGYW01000001.1"/>
</dbReference>
<proteinExistence type="predicted"/>
<dbReference type="AlphaFoldDB" id="A0A380BAV6"/>
<sequence length="345" mass="38091">MKKFFILIILATGLFIESVSAQDDNGNLIYPTNFNVKNDQLSNGRIKFDSSSPVGSVGISGTCGMIVSGIYKNFVTKIIAQVVLIDKDGVVKHSAPSMEFYKSDFMINGVMTQISIAKPFEFNVGRGTMSGGYLELRYKYEFDAAANIPNLTQSGWAPAVTHNKEWFIHNKKYETIDLARTTFTGPNSICNEETYTLVSPGAITLENAANVATLTRIDNNTYKITRIGSANGIVTLKSVFNRNAYSKEIYIGGSRISKISGPTTVYSDQEYQYQLEFGGVATGQVTRFKASGTFLQDYTVNGNYIKIQTKPMLNNMTPKQILIEAVYQNECGLIESTNLNITAYP</sequence>
<gene>
    <name evidence="2" type="ORF">NCTC11388_00463</name>
</gene>
<accession>A0A380BAV6</accession>
<evidence type="ECO:0000256" key="1">
    <source>
        <dbReference type="SAM" id="SignalP"/>
    </source>
</evidence>
<name>A0A380BAV6_SPHSI</name>
<dbReference type="Proteomes" id="UP000254893">
    <property type="component" value="Unassembled WGS sequence"/>
</dbReference>
<feature type="chain" id="PRO_5016788205" evidence="1">
    <location>
        <begin position="22"/>
        <end position="345"/>
    </location>
</feature>
<dbReference type="EMBL" id="UGYW01000001">
    <property type="protein sequence ID" value="SUI97850.1"/>
    <property type="molecule type" value="Genomic_DNA"/>
</dbReference>